<name>A0A151XC92_9HYME</name>
<proteinExistence type="predicted"/>
<evidence type="ECO:0000259" key="1">
    <source>
        <dbReference type="Pfam" id="PF26215"/>
    </source>
</evidence>
<keyword evidence="3" id="KW-1185">Reference proteome</keyword>
<accession>A0A151XC92</accession>
<dbReference type="Proteomes" id="UP000075809">
    <property type="component" value="Unassembled WGS sequence"/>
</dbReference>
<dbReference type="Pfam" id="PF26215">
    <property type="entry name" value="HTH_animal"/>
    <property type="match status" value="1"/>
</dbReference>
<reference evidence="2 3" key="1">
    <citation type="submission" date="2015-09" db="EMBL/GenBank/DDBJ databases">
        <title>Trachymyrmex zeteki WGS genome.</title>
        <authorList>
            <person name="Nygaard S."/>
            <person name="Hu H."/>
            <person name="Boomsma J."/>
            <person name="Zhang G."/>
        </authorList>
    </citation>
    <scope>NUCLEOTIDE SEQUENCE [LARGE SCALE GENOMIC DNA]</scope>
    <source>
        <strain evidence="2">Tzet28-1</strain>
        <tissue evidence="2">Whole body</tissue>
    </source>
</reference>
<dbReference type="AlphaFoldDB" id="A0A151XC92"/>
<feature type="domain" description="Helix-turn-helix" evidence="1">
    <location>
        <begin position="33"/>
        <end position="67"/>
    </location>
</feature>
<protein>
    <recommendedName>
        <fullName evidence="1">Helix-turn-helix domain-containing protein</fullName>
    </recommendedName>
</protein>
<gene>
    <name evidence="2" type="ORF">ALC60_03025</name>
</gene>
<evidence type="ECO:0000313" key="3">
    <source>
        <dbReference type="Proteomes" id="UP000075809"/>
    </source>
</evidence>
<dbReference type="EMBL" id="KQ982314">
    <property type="protein sequence ID" value="KYQ57975.1"/>
    <property type="molecule type" value="Genomic_DNA"/>
</dbReference>
<evidence type="ECO:0000313" key="2">
    <source>
        <dbReference type="EMBL" id="KYQ57975.1"/>
    </source>
</evidence>
<dbReference type="InterPro" id="IPR058912">
    <property type="entry name" value="HTH_animal"/>
</dbReference>
<sequence>RIIISCINSPQYPLAKEFLNAISLIVNSTYFILFLSHPKYHKKNIESMINILLMNGYPLDTIFSTINNKIKKLSSRKNLYKNNIDNNNESIELNRKKYVCQTKRKAKTRIKEHKANIKKSKDSLTVLSQHQIDCGHKINWDDIQILDIEPFFQKRITSEMIFIKKQINGLNKQSDTKITRDFFRCLA</sequence>
<dbReference type="STRING" id="64791.A0A151XC92"/>
<feature type="non-terminal residue" evidence="2">
    <location>
        <position position="1"/>
    </location>
</feature>
<organism evidence="2 3">
    <name type="scientific">Mycetomoellerius zeteki</name>
    <dbReference type="NCBI Taxonomy" id="64791"/>
    <lineage>
        <taxon>Eukaryota</taxon>
        <taxon>Metazoa</taxon>
        <taxon>Ecdysozoa</taxon>
        <taxon>Arthropoda</taxon>
        <taxon>Hexapoda</taxon>
        <taxon>Insecta</taxon>
        <taxon>Pterygota</taxon>
        <taxon>Neoptera</taxon>
        <taxon>Endopterygota</taxon>
        <taxon>Hymenoptera</taxon>
        <taxon>Apocrita</taxon>
        <taxon>Aculeata</taxon>
        <taxon>Formicoidea</taxon>
        <taxon>Formicidae</taxon>
        <taxon>Myrmicinae</taxon>
        <taxon>Mycetomoellerius</taxon>
    </lineage>
</organism>